<protein>
    <recommendedName>
        <fullName evidence="4">DYW domain-containing protein</fullName>
    </recommendedName>
</protein>
<dbReference type="PANTHER" id="PTHR47926:SF507">
    <property type="entry name" value="DYW DOMAIN-CONTAINING PROTEIN"/>
    <property type="match status" value="1"/>
</dbReference>
<dbReference type="InterPro" id="IPR002885">
    <property type="entry name" value="PPR_rpt"/>
</dbReference>
<dbReference type="InterPro" id="IPR011990">
    <property type="entry name" value="TPR-like_helical_dom_sf"/>
</dbReference>
<organism evidence="5 6">
    <name type="scientific">Acer saccharum</name>
    <name type="common">Sugar maple</name>
    <dbReference type="NCBI Taxonomy" id="4024"/>
    <lineage>
        <taxon>Eukaryota</taxon>
        <taxon>Viridiplantae</taxon>
        <taxon>Streptophyta</taxon>
        <taxon>Embryophyta</taxon>
        <taxon>Tracheophyta</taxon>
        <taxon>Spermatophyta</taxon>
        <taxon>Magnoliopsida</taxon>
        <taxon>eudicotyledons</taxon>
        <taxon>Gunneridae</taxon>
        <taxon>Pentapetalae</taxon>
        <taxon>rosids</taxon>
        <taxon>malvids</taxon>
        <taxon>Sapindales</taxon>
        <taxon>Sapindaceae</taxon>
        <taxon>Hippocastanoideae</taxon>
        <taxon>Acereae</taxon>
        <taxon>Acer</taxon>
    </lineage>
</organism>
<dbReference type="EMBL" id="JAUESC010000380">
    <property type="protein sequence ID" value="KAK0592235.1"/>
    <property type="molecule type" value="Genomic_DNA"/>
</dbReference>
<dbReference type="Gene3D" id="1.25.40.10">
    <property type="entry name" value="Tetratricopeptide repeat domain"/>
    <property type="match status" value="2"/>
</dbReference>
<reference evidence="5" key="1">
    <citation type="journal article" date="2022" name="Plant J.">
        <title>Strategies of tolerance reflected in two North American maple genomes.</title>
        <authorList>
            <person name="McEvoy S.L."/>
            <person name="Sezen U.U."/>
            <person name="Trouern-Trend A."/>
            <person name="McMahon S.M."/>
            <person name="Schaberg P.G."/>
            <person name="Yang J."/>
            <person name="Wegrzyn J.L."/>
            <person name="Swenson N.G."/>
        </authorList>
    </citation>
    <scope>NUCLEOTIDE SEQUENCE</scope>
    <source>
        <strain evidence="5">NS2018</strain>
    </source>
</reference>
<proteinExistence type="inferred from homology"/>
<reference evidence="5" key="2">
    <citation type="submission" date="2023-06" db="EMBL/GenBank/DDBJ databases">
        <authorList>
            <person name="Swenson N.G."/>
            <person name="Wegrzyn J.L."/>
            <person name="Mcevoy S.L."/>
        </authorList>
    </citation>
    <scope>NUCLEOTIDE SEQUENCE</scope>
    <source>
        <strain evidence="5">NS2018</strain>
        <tissue evidence="5">Leaf</tissue>
    </source>
</reference>
<evidence type="ECO:0000259" key="4">
    <source>
        <dbReference type="Pfam" id="PF14432"/>
    </source>
</evidence>
<evidence type="ECO:0000256" key="3">
    <source>
        <dbReference type="PROSITE-ProRule" id="PRU00708"/>
    </source>
</evidence>
<name>A0AA39SL61_ACESA</name>
<gene>
    <name evidence="5" type="ORF">LWI29_015575</name>
</gene>
<dbReference type="AlphaFoldDB" id="A0AA39SL61"/>
<evidence type="ECO:0000313" key="6">
    <source>
        <dbReference type="Proteomes" id="UP001168877"/>
    </source>
</evidence>
<evidence type="ECO:0000256" key="2">
    <source>
        <dbReference type="ARBA" id="ARBA00022737"/>
    </source>
</evidence>
<keyword evidence="6" id="KW-1185">Reference proteome</keyword>
<dbReference type="GO" id="GO:0009451">
    <property type="term" value="P:RNA modification"/>
    <property type="evidence" value="ECO:0007669"/>
    <property type="project" value="InterPro"/>
</dbReference>
<dbReference type="PANTHER" id="PTHR47926">
    <property type="entry name" value="PENTATRICOPEPTIDE REPEAT-CONTAINING PROTEIN"/>
    <property type="match status" value="1"/>
</dbReference>
<comment type="similarity">
    <text evidence="1">Belongs to the PPR family. PCMP-H subfamily.</text>
</comment>
<dbReference type="PROSITE" id="PS51375">
    <property type="entry name" value="PPR"/>
    <property type="match status" value="1"/>
</dbReference>
<dbReference type="InterPro" id="IPR046960">
    <property type="entry name" value="PPR_At4g14850-like_plant"/>
</dbReference>
<evidence type="ECO:0000256" key="1">
    <source>
        <dbReference type="ARBA" id="ARBA00006643"/>
    </source>
</evidence>
<dbReference type="Pfam" id="PF14432">
    <property type="entry name" value="DYW_deaminase"/>
    <property type="match status" value="1"/>
</dbReference>
<comment type="caution">
    <text evidence="5">The sequence shown here is derived from an EMBL/GenBank/DDBJ whole genome shotgun (WGS) entry which is preliminary data.</text>
</comment>
<dbReference type="GO" id="GO:0003723">
    <property type="term" value="F:RNA binding"/>
    <property type="evidence" value="ECO:0007669"/>
    <property type="project" value="InterPro"/>
</dbReference>
<dbReference type="InterPro" id="IPR032867">
    <property type="entry name" value="DYW_dom"/>
</dbReference>
<dbReference type="Proteomes" id="UP001168877">
    <property type="component" value="Unassembled WGS sequence"/>
</dbReference>
<keyword evidence="2" id="KW-0677">Repeat</keyword>
<dbReference type="NCBIfam" id="TIGR00756">
    <property type="entry name" value="PPR"/>
    <property type="match status" value="1"/>
</dbReference>
<accession>A0AA39SL61</accession>
<sequence>MYSQCGSVEGPIRVFDEMPERNVLTWTALVNGLAVHGRIQAALRVFNEMRESGWQVFDRIEKEYGMEPTVEHYGCMVDLLGCAGLIKEVFEFVEKMPIRPNAVIWRTLLGACVNHKKLNSTEKATENEKEKEHSLGCHSEKLPIAFALLSVKEMKTMRIMKNLQTCNKKYHSFRKHDSGTMDFYEQHAYDVESEAIHRLDMKLDALVQQYGEWKSMIFAREQTQAMNSYNPWPVHEPFEHSYNPWPINEPYGNSHSQWSSYEPYDNTYNPDWKNNQDISWSHNEVNTYEQPAPFVVALVGCRDFSVGSIG</sequence>
<dbReference type="GO" id="GO:0008270">
    <property type="term" value="F:zinc ion binding"/>
    <property type="evidence" value="ECO:0007669"/>
    <property type="project" value="InterPro"/>
</dbReference>
<dbReference type="Pfam" id="PF01535">
    <property type="entry name" value="PPR"/>
    <property type="match status" value="3"/>
</dbReference>
<feature type="domain" description="DYW" evidence="4">
    <location>
        <begin position="127"/>
        <end position="175"/>
    </location>
</feature>
<evidence type="ECO:0000313" key="5">
    <source>
        <dbReference type="EMBL" id="KAK0592235.1"/>
    </source>
</evidence>
<feature type="repeat" description="PPR" evidence="3">
    <location>
        <begin position="22"/>
        <end position="56"/>
    </location>
</feature>